<dbReference type="AlphaFoldDB" id="A0A0N4X573"/>
<proteinExistence type="predicted"/>
<reference evidence="4" key="1">
    <citation type="submission" date="2017-02" db="UniProtKB">
        <authorList>
            <consortium name="WormBaseParasite"/>
        </authorList>
    </citation>
    <scope>IDENTIFICATION</scope>
</reference>
<evidence type="ECO:0000313" key="2">
    <source>
        <dbReference type="EMBL" id="VDO77670.1"/>
    </source>
</evidence>
<accession>A0A0N4X573</accession>
<keyword evidence="3" id="KW-1185">Reference proteome</keyword>
<dbReference type="Gene3D" id="2.40.70.10">
    <property type="entry name" value="Acid Proteases"/>
    <property type="match status" value="1"/>
</dbReference>
<evidence type="ECO:0000313" key="4">
    <source>
        <dbReference type="WBParaSite" id="HPLM_0001951501-mRNA-1"/>
    </source>
</evidence>
<dbReference type="EMBL" id="UZAF01021378">
    <property type="protein sequence ID" value="VDO77670.1"/>
    <property type="molecule type" value="Genomic_DNA"/>
</dbReference>
<reference evidence="2 3" key="2">
    <citation type="submission" date="2018-11" db="EMBL/GenBank/DDBJ databases">
        <authorList>
            <consortium name="Pathogen Informatics"/>
        </authorList>
    </citation>
    <scope>NUCLEOTIDE SEQUENCE [LARGE SCALE GENOMIC DNA]</scope>
    <source>
        <strain evidence="2 3">MHpl1</strain>
    </source>
</reference>
<dbReference type="SUPFAM" id="SSF50630">
    <property type="entry name" value="Acid proteases"/>
    <property type="match status" value="1"/>
</dbReference>
<dbReference type="WBParaSite" id="HPLM_0001951501-mRNA-1">
    <property type="protein sequence ID" value="HPLM_0001951501-mRNA-1"/>
    <property type="gene ID" value="HPLM_0001951501"/>
</dbReference>
<evidence type="ECO:0000259" key="1">
    <source>
        <dbReference type="PROSITE" id="PS51767"/>
    </source>
</evidence>
<dbReference type="PROSITE" id="PS51767">
    <property type="entry name" value="PEPTIDASE_A1"/>
    <property type="match status" value="1"/>
</dbReference>
<gene>
    <name evidence="2" type="ORF">HPLM_LOCUS19507</name>
</gene>
<dbReference type="InterPro" id="IPR033121">
    <property type="entry name" value="PEPTIDASE_A1"/>
</dbReference>
<sequence>MVEEHHPIDSFQVNCSVYLTLGFDVGGSNGFLLVTERNLILKNNDGTCTLAVMPTDADGFDMGKNIQLGIPFLRGRCTYFDTSLQRIGFADAIQH</sequence>
<evidence type="ECO:0000313" key="3">
    <source>
        <dbReference type="Proteomes" id="UP000268014"/>
    </source>
</evidence>
<feature type="domain" description="Peptidase A1" evidence="1">
    <location>
        <begin position="1"/>
        <end position="90"/>
    </location>
</feature>
<protein>
    <submittedName>
        <fullName evidence="4">Peptidase A1 domain-containing protein</fullName>
    </submittedName>
</protein>
<dbReference type="OrthoDB" id="5852062at2759"/>
<organism evidence="4">
    <name type="scientific">Haemonchus placei</name>
    <name type="common">Barber's pole worm</name>
    <dbReference type="NCBI Taxonomy" id="6290"/>
    <lineage>
        <taxon>Eukaryota</taxon>
        <taxon>Metazoa</taxon>
        <taxon>Ecdysozoa</taxon>
        <taxon>Nematoda</taxon>
        <taxon>Chromadorea</taxon>
        <taxon>Rhabditida</taxon>
        <taxon>Rhabditina</taxon>
        <taxon>Rhabditomorpha</taxon>
        <taxon>Strongyloidea</taxon>
        <taxon>Trichostrongylidae</taxon>
        <taxon>Haemonchus</taxon>
    </lineage>
</organism>
<dbReference type="Proteomes" id="UP000268014">
    <property type="component" value="Unassembled WGS sequence"/>
</dbReference>
<dbReference type="InterPro" id="IPR021109">
    <property type="entry name" value="Peptidase_aspartic_dom_sf"/>
</dbReference>
<name>A0A0N4X573_HAEPC</name>
<dbReference type="STRING" id="6290.A0A0N4X573"/>